<name>C6KRL2_CAEEL</name>
<dbReference type="EMBL" id="BX284606">
    <property type="protein sequence ID" value="CAZ65487.1"/>
    <property type="molecule type" value="Genomic_DNA"/>
</dbReference>
<dbReference type="RefSeq" id="NP_001257244.1">
    <property type="nucleotide sequence ID" value="NM_001270315.1"/>
</dbReference>
<dbReference type="eggNOG" id="ENOG502TIWW">
    <property type="taxonomic scope" value="Eukaryota"/>
</dbReference>
<dbReference type="CTD" id="13223834"/>
<dbReference type="OrthoDB" id="5849293at2759"/>
<dbReference type="SMR" id="C6KRL2"/>
<reference evidence="1 2" key="1">
    <citation type="journal article" date="1998" name="Science">
        <title>Genome sequence of the nematode C. elegans: a platform for investigating biology.</title>
        <authorList>
            <consortium name="The C. elegans sequencing consortium"/>
            <person name="Sulson J.E."/>
            <person name="Waterston R."/>
        </authorList>
    </citation>
    <scope>NUCLEOTIDE SEQUENCE [LARGE SCALE GENOMIC DNA]</scope>
    <source>
        <strain evidence="1 2">Bristol N2</strain>
    </source>
</reference>
<gene>
    <name evidence="1" type="ORF">CELE_F23D12.11</name>
    <name evidence="1 3" type="ORF">F23D12.11</name>
</gene>
<dbReference type="FunCoup" id="C6KRL2">
    <property type="interactions" value="134"/>
</dbReference>
<dbReference type="OMA" id="FNIFIAN"/>
<proteinExistence type="evidence at protein level"/>
<protein>
    <submittedName>
        <fullName evidence="1">GLOBIN domain-containing protein</fullName>
    </submittedName>
</protein>
<accession>C6KRL2</accession>
<dbReference type="KEGG" id="cel:CELE_F23D12.11"/>
<dbReference type="Bgee" id="WBGene00194674">
    <property type="expression patterns" value="Expressed in adult organism and 2 other cell types or tissues"/>
</dbReference>
<evidence type="ECO:0000313" key="2">
    <source>
        <dbReference type="Proteomes" id="UP000001940"/>
    </source>
</evidence>
<organism evidence="1 2">
    <name type="scientific">Caenorhabditis elegans</name>
    <dbReference type="NCBI Taxonomy" id="6239"/>
    <lineage>
        <taxon>Eukaryota</taxon>
        <taxon>Metazoa</taxon>
        <taxon>Ecdysozoa</taxon>
        <taxon>Nematoda</taxon>
        <taxon>Chromadorea</taxon>
        <taxon>Rhabditida</taxon>
        <taxon>Rhabditina</taxon>
        <taxon>Rhabditomorpha</taxon>
        <taxon>Rhabditoidea</taxon>
        <taxon>Rhabditidae</taxon>
        <taxon>Peloderinae</taxon>
        <taxon>Caenorhabditis</taxon>
    </lineage>
</organism>
<keyword evidence="4" id="KW-1267">Proteomics identification</keyword>
<evidence type="ECO:0000313" key="1">
    <source>
        <dbReference type="EMBL" id="CAZ65487.1"/>
    </source>
</evidence>
<evidence type="ECO:0000313" key="3">
    <source>
        <dbReference type="WormBase" id="F23D12.11"/>
    </source>
</evidence>
<dbReference type="WormBase" id="F23D12.11">
    <property type="protein sequence ID" value="CE43941"/>
    <property type="gene ID" value="WBGene00194674"/>
</dbReference>
<dbReference type="HOGENOM" id="CLU_187884_0_0_1"/>
<evidence type="ECO:0007829" key="4">
    <source>
        <dbReference type="PeptideAtlas" id="C6KRL2"/>
    </source>
</evidence>
<dbReference type="Proteomes" id="UP000001940">
    <property type="component" value="Chromosome X"/>
</dbReference>
<dbReference type="AGR" id="WB:WBGene00194674"/>
<dbReference type="GeneID" id="13223834"/>
<sequence length="90" mass="10638">MIQKSLQDFLTVPKTEEKIRQLVALATEVPLKDVGITFSWKEVLDEQQQEEFNIFIANVLTSYFKVNTKPCDIEELEYFWEIVNRITCNH</sequence>
<keyword evidence="2" id="KW-1185">Reference proteome</keyword>
<dbReference type="InParanoid" id="C6KRL2"/>
<dbReference type="PeptideAtlas" id="C6KRL2"/>
<dbReference type="PaxDb" id="6239-F23D12.11"/>
<dbReference type="AlphaFoldDB" id="C6KRL2"/>